<keyword evidence="3" id="KW-1185">Reference proteome</keyword>
<dbReference type="PANTHER" id="PTHR28254">
    <property type="entry name" value="CYTOCHROME B-C1 COMPLEX SUBUNIT 10"/>
    <property type="match status" value="1"/>
</dbReference>
<dbReference type="OrthoDB" id="2391627at2759"/>
<evidence type="ECO:0000313" key="3">
    <source>
        <dbReference type="Proteomes" id="UP000267821"/>
    </source>
</evidence>
<reference evidence="2 3" key="1">
    <citation type="journal article" date="2018" name="Nat. Ecol. Evol.">
        <title>Pezizomycetes genomes reveal the molecular basis of ectomycorrhizal truffle lifestyle.</title>
        <authorList>
            <person name="Murat C."/>
            <person name="Payen T."/>
            <person name="Noel B."/>
            <person name="Kuo A."/>
            <person name="Morin E."/>
            <person name="Chen J."/>
            <person name="Kohler A."/>
            <person name="Krizsan K."/>
            <person name="Balestrini R."/>
            <person name="Da Silva C."/>
            <person name="Montanini B."/>
            <person name="Hainaut M."/>
            <person name="Levati E."/>
            <person name="Barry K.W."/>
            <person name="Belfiori B."/>
            <person name="Cichocki N."/>
            <person name="Clum A."/>
            <person name="Dockter R.B."/>
            <person name="Fauchery L."/>
            <person name="Guy J."/>
            <person name="Iotti M."/>
            <person name="Le Tacon F."/>
            <person name="Lindquist E.A."/>
            <person name="Lipzen A."/>
            <person name="Malagnac F."/>
            <person name="Mello A."/>
            <person name="Molinier V."/>
            <person name="Miyauchi S."/>
            <person name="Poulain J."/>
            <person name="Riccioni C."/>
            <person name="Rubini A."/>
            <person name="Sitrit Y."/>
            <person name="Splivallo R."/>
            <person name="Traeger S."/>
            <person name="Wang M."/>
            <person name="Zifcakova L."/>
            <person name="Wipf D."/>
            <person name="Zambonelli A."/>
            <person name="Paolocci F."/>
            <person name="Nowrousian M."/>
            <person name="Ottonello S."/>
            <person name="Baldrian P."/>
            <person name="Spatafora J.W."/>
            <person name="Henrissat B."/>
            <person name="Nagy L.G."/>
            <person name="Aury J.M."/>
            <person name="Wincker P."/>
            <person name="Grigoriev I.V."/>
            <person name="Bonfante P."/>
            <person name="Martin F.M."/>
        </authorList>
    </citation>
    <scope>NUCLEOTIDE SEQUENCE [LARGE SCALE GENOMIC DNA]</scope>
    <source>
        <strain evidence="2 3">ATCC MYA-4762</strain>
    </source>
</reference>
<dbReference type="GO" id="GO:0005739">
    <property type="term" value="C:mitochondrion"/>
    <property type="evidence" value="ECO:0007669"/>
    <property type="project" value="GOC"/>
</dbReference>
<dbReference type="Pfam" id="PF09796">
    <property type="entry name" value="QCR10"/>
    <property type="match status" value="1"/>
</dbReference>
<dbReference type="EMBL" id="ML121541">
    <property type="protein sequence ID" value="RPB24618.1"/>
    <property type="molecule type" value="Genomic_DNA"/>
</dbReference>
<name>A0A3N4LSG8_9PEZI</name>
<dbReference type="PANTHER" id="PTHR28254:SF1">
    <property type="entry name" value="CYTOCHROME B-C1 COMPLEX SUBUNIT 10, MITOCHONDRIAL"/>
    <property type="match status" value="1"/>
</dbReference>
<keyword evidence="1" id="KW-0812">Transmembrane</keyword>
<protein>
    <submittedName>
        <fullName evidence="2">Uncharacterized protein</fullName>
    </submittedName>
</protein>
<evidence type="ECO:0000313" key="2">
    <source>
        <dbReference type="EMBL" id="RPB24618.1"/>
    </source>
</evidence>
<sequence>MPAYTSKFGPKLKPAPHLFGFTARAAAPYALALGGFGAVAGFAAIYFLEGIPRVQQDILQKVPVIGKYWTGREIPASDNPF</sequence>
<organism evidence="2 3">
    <name type="scientific">Terfezia boudieri ATCC MYA-4762</name>
    <dbReference type="NCBI Taxonomy" id="1051890"/>
    <lineage>
        <taxon>Eukaryota</taxon>
        <taxon>Fungi</taxon>
        <taxon>Dikarya</taxon>
        <taxon>Ascomycota</taxon>
        <taxon>Pezizomycotina</taxon>
        <taxon>Pezizomycetes</taxon>
        <taxon>Pezizales</taxon>
        <taxon>Pezizaceae</taxon>
        <taxon>Terfezia</taxon>
    </lineage>
</organism>
<dbReference type="AlphaFoldDB" id="A0A3N4LSG8"/>
<dbReference type="InParanoid" id="A0A3N4LSG8"/>
<gene>
    <name evidence="2" type="ORF">L211DRAFT_837551</name>
</gene>
<accession>A0A3N4LSG8</accession>
<keyword evidence="1" id="KW-0472">Membrane</keyword>
<proteinExistence type="predicted"/>
<evidence type="ECO:0000256" key="1">
    <source>
        <dbReference type="SAM" id="Phobius"/>
    </source>
</evidence>
<dbReference type="GO" id="GO:0006122">
    <property type="term" value="P:mitochondrial electron transport, ubiquinol to cytochrome c"/>
    <property type="evidence" value="ECO:0007669"/>
    <property type="project" value="InterPro"/>
</dbReference>
<dbReference type="InterPro" id="IPR019182">
    <property type="entry name" value="Cytochrome_b-c1_su10_fun"/>
</dbReference>
<feature type="transmembrane region" description="Helical" evidence="1">
    <location>
        <begin position="26"/>
        <end position="48"/>
    </location>
</feature>
<dbReference type="Proteomes" id="UP000267821">
    <property type="component" value="Unassembled WGS sequence"/>
</dbReference>
<dbReference type="STRING" id="1051890.A0A3N4LSG8"/>
<keyword evidence="1" id="KW-1133">Transmembrane helix</keyword>